<dbReference type="Pfam" id="PF02108">
    <property type="entry name" value="FliH"/>
    <property type="match status" value="1"/>
</dbReference>
<evidence type="ECO:0000259" key="8">
    <source>
        <dbReference type="Pfam" id="PF02108"/>
    </source>
</evidence>
<dbReference type="InterPro" id="IPR051472">
    <property type="entry name" value="T3SS_Stator/FliH"/>
</dbReference>
<keyword evidence="4" id="KW-0813">Transport</keyword>
<dbReference type="Proteomes" id="UP001162905">
    <property type="component" value="Unassembled WGS sequence"/>
</dbReference>
<organism evidence="9 10">
    <name type="scientific">Pseudomonas petrae</name>
    <dbReference type="NCBI Taxonomy" id="2912190"/>
    <lineage>
        <taxon>Bacteria</taxon>
        <taxon>Pseudomonadati</taxon>
        <taxon>Pseudomonadota</taxon>
        <taxon>Gammaproteobacteria</taxon>
        <taxon>Pseudomonadales</taxon>
        <taxon>Pseudomonadaceae</taxon>
        <taxon>Pseudomonas</taxon>
    </lineage>
</organism>
<evidence type="ECO:0000313" key="10">
    <source>
        <dbReference type="Proteomes" id="UP001162905"/>
    </source>
</evidence>
<comment type="function">
    <text evidence="1">Needed for flagellar regrowth and assembly.</text>
</comment>
<sequence length="271" mass="30214">MSSSDKAAPSELIRAQDLRGIDVWALPSFDPHVETPEPEPVVEEAELAESEEVPLEEVQPMTLEELESIRQDAYNEGFAIGEKEGFHSTQLKVRQEAEAALATKLESMETLMGHLFEPIADQDAQIEKSMVSLVEHVVRQVIQRELKTDSSQIGTVLREALRLLPMGAANVRILINPQDFALVKAMRERHEETWRILEDETLQPGGCRVESEHSRIDATVEARISQALGKMFDQLHEQALHPAPPDVTIELEEAIQSAEKTTYPLGAVDAP</sequence>
<accession>A0ABS9I3A6</accession>
<evidence type="ECO:0000256" key="4">
    <source>
        <dbReference type="ARBA" id="ARBA00022448"/>
    </source>
</evidence>
<keyword evidence="6" id="KW-0653">Protein transport</keyword>
<keyword evidence="9" id="KW-0966">Cell projection</keyword>
<protein>
    <recommendedName>
        <fullName evidence="3">Flagellar assembly protein FliH</fullName>
    </recommendedName>
</protein>
<keyword evidence="10" id="KW-1185">Reference proteome</keyword>
<evidence type="ECO:0000256" key="6">
    <source>
        <dbReference type="ARBA" id="ARBA00022927"/>
    </source>
</evidence>
<dbReference type="PANTHER" id="PTHR34982">
    <property type="entry name" value="YOP PROTEINS TRANSLOCATION PROTEIN L"/>
    <property type="match status" value="1"/>
</dbReference>
<evidence type="ECO:0000256" key="5">
    <source>
        <dbReference type="ARBA" id="ARBA00022795"/>
    </source>
</evidence>
<evidence type="ECO:0000256" key="7">
    <source>
        <dbReference type="ARBA" id="ARBA00023225"/>
    </source>
</evidence>
<feature type="domain" description="Flagellar assembly protein FliH/Type III secretion system HrpE" evidence="8">
    <location>
        <begin position="104"/>
        <end position="226"/>
    </location>
</feature>
<gene>
    <name evidence="9" type="primary">fliH</name>
    <name evidence="9" type="ORF">L4G47_08560</name>
</gene>
<dbReference type="PANTHER" id="PTHR34982:SF1">
    <property type="entry name" value="FLAGELLAR ASSEMBLY PROTEIN FLIH"/>
    <property type="match status" value="1"/>
</dbReference>
<evidence type="ECO:0000256" key="3">
    <source>
        <dbReference type="ARBA" id="ARBA00016507"/>
    </source>
</evidence>
<dbReference type="SUPFAM" id="SSF160527">
    <property type="entry name" value="V-type ATPase subunit E-like"/>
    <property type="match status" value="1"/>
</dbReference>
<proteinExistence type="inferred from homology"/>
<comment type="similarity">
    <text evidence="2">Belongs to the FliH family.</text>
</comment>
<evidence type="ECO:0000313" key="9">
    <source>
        <dbReference type="EMBL" id="MCF7542272.1"/>
    </source>
</evidence>
<dbReference type="InterPro" id="IPR018035">
    <property type="entry name" value="Flagellar_FliH/T3SS_HrpE"/>
</dbReference>
<keyword evidence="9" id="KW-0969">Cilium</keyword>
<comment type="caution">
    <text evidence="9">The sequence shown here is derived from an EMBL/GenBank/DDBJ whole genome shotgun (WGS) entry which is preliminary data.</text>
</comment>
<dbReference type="RefSeq" id="WP_237251454.1">
    <property type="nucleotide sequence ID" value="NZ_JAKJXE010000004.1"/>
</dbReference>
<keyword evidence="9" id="KW-0282">Flagellum</keyword>
<keyword evidence="5" id="KW-1005">Bacterial flagellum biogenesis</keyword>
<reference evidence="9" key="1">
    <citation type="submission" date="2022-01" db="EMBL/GenBank/DDBJ databases">
        <title>Pseudomonas sp. nov. isolated from Antarctic regolith.</title>
        <authorList>
            <person name="Novakova D."/>
            <person name="Sedlar K."/>
        </authorList>
    </citation>
    <scope>NUCLEOTIDE SEQUENCE</scope>
    <source>
        <strain evidence="9">P2647</strain>
    </source>
</reference>
<dbReference type="NCBIfam" id="NF004269">
    <property type="entry name" value="PRK05687.1-5"/>
    <property type="match status" value="1"/>
</dbReference>
<evidence type="ECO:0000256" key="1">
    <source>
        <dbReference type="ARBA" id="ARBA00003041"/>
    </source>
</evidence>
<dbReference type="EMBL" id="JAKJXH010000006">
    <property type="protein sequence ID" value="MCF7542272.1"/>
    <property type="molecule type" value="Genomic_DNA"/>
</dbReference>
<evidence type="ECO:0000256" key="2">
    <source>
        <dbReference type="ARBA" id="ARBA00006602"/>
    </source>
</evidence>
<name>A0ABS9I3A6_9PSED</name>
<keyword evidence="7" id="KW-1006">Bacterial flagellum protein export</keyword>